<keyword evidence="3 5" id="KW-1133">Transmembrane helix</keyword>
<feature type="transmembrane region" description="Helical" evidence="5">
    <location>
        <begin position="82"/>
        <end position="101"/>
    </location>
</feature>
<feature type="transmembrane region" description="Helical" evidence="5">
    <location>
        <begin position="107"/>
        <end position="123"/>
    </location>
</feature>
<dbReference type="AlphaFoldDB" id="A0A3E1EZ50"/>
<reference evidence="6 7" key="1">
    <citation type="submission" date="2018-08" db="EMBL/GenBank/DDBJ databases">
        <title>The draft genome squence of Brumimicrobium sp. N62.</title>
        <authorList>
            <person name="Du Z.-J."/>
            <person name="Luo H.-R."/>
        </authorList>
    </citation>
    <scope>NUCLEOTIDE SEQUENCE [LARGE SCALE GENOMIC DNA]</scope>
    <source>
        <strain evidence="6 7">N62</strain>
    </source>
</reference>
<accession>A0A3E1EZ50</accession>
<evidence type="ECO:0000256" key="1">
    <source>
        <dbReference type="ARBA" id="ARBA00004141"/>
    </source>
</evidence>
<organism evidence="6 7">
    <name type="scientific">Brumimicrobium aurantiacum</name>
    <dbReference type="NCBI Taxonomy" id="1737063"/>
    <lineage>
        <taxon>Bacteria</taxon>
        <taxon>Pseudomonadati</taxon>
        <taxon>Bacteroidota</taxon>
        <taxon>Flavobacteriia</taxon>
        <taxon>Flavobacteriales</taxon>
        <taxon>Crocinitomicaceae</taxon>
        <taxon>Brumimicrobium</taxon>
    </lineage>
</organism>
<dbReference type="InterPro" id="IPR032808">
    <property type="entry name" value="DoxX"/>
</dbReference>
<protein>
    <submittedName>
        <fullName evidence="6">DoxX family protein</fullName>
    </submittedName>
</protein>
<feature type="transmembrane region" description="Helical" evidence="5">
    <location>
        <begin position="12"/>
        <end position="34"/>
    </location>
</feature>
<dbReference type="EMBL" id="QURB01000003">
    <property type="protein sequence ID" value="RFC54737.1"/>
    <property type="molecule type" value="Genomic_DNA"/>
</dbReference>
<evidence type="ECO:0000313" key="7">
    <source>
        <dbReference type="Proteomes" id="UP000257127"/>
    </source>
</evidence>
<evidence type="ECO:0000256" key="5">
    <source>
        <dbReference type="SAM" id="Phobius"/>
    </source>
</evidence>
<keyword evidence="2 5" id="KW-0812">Transmembrane</keyword>
<keyword evidence="7" id="KW-1185">Reference proteome</keyword>
<name>A0A3E1EZ50_9FLAO</name>
<gene>
    <name evidence="6" type="ORF">DXU93_07060</name>
</gene>
<dbReference type="Pfam" id="PF07681">
    <property type="entry name" value="DoxX"/>
    <property type="match status" value="1"/>
</dbReference>
<dbReference type="GO" id="GO:0016020">
    <property type="term" value="C:membrane"/>
    <property type="evidence" value="ECO:0007669"/>
    <property type="project" value="UniProtKB-SubCell"/>
</dbReference>
<dbReference type="Proteomes" id="UP000257127">
    <property type="component" value="Unassembled WGS sequence"/>
</dbReference>
<comment type="subcellular location">
    <subcellularLocation>
        <location evidence="1">Membrane</location>
        <topology evidence="1">Multi-pass membrane protein</topology>
    </subcellularLocation>
</comment>
<evidence type="ECO:0000256" key="4">
    <source>
        <dbReference type="ARBA" id="ARBA00023136"/>
    </source>
</evidence>
<dbReference type="RefSeq" id="WP_116880571.1">
    <property type="nucleotide sequence ID" value="NZ_QURB01000003.1"/>
</dbReference>
<feature type="transmembrane region" description="Helical" evidence="5">
    <location>
        <begin position="54"/>
        <end position="75"/>
    </location>
</feature>
<sequence length="139" mass="15712">MSNLNKIIGVFTLRMLLGLIFLMQGFGKIFSWGMDNVINAPFFKGTFEDILPAYLINITAYYTSYIELIGGALLVLGLKTNYALYALASVLIIVTFGHGLAEPIWDLSHVMYRTILLVALLMIPRTWDKLSIDYLIEKK</sequence>
<dbReference type="OrthoDB" id="796738at2"/>
<proteinExistence type="predicted"/>
<comment type="caution">
    <text evidence="6">The sequence shown here is derived from an EMBL/GenBank/DDBJ whole genome shotgun (WGS) entry which is preliminary data.</text>
</comment>
<evidence type="ECO:0000313" key="6">
    <source>
        <dbReference type="EMBL" id="RFC54737.1"/>
    </source>
</evidence>
<keyword evidence="4 5" id="KW-0472">Membrane</keyword>
<evidence type="ECO:0000256" key="3">
    <source>
        <dbReference type="ARBA" id="ARBA00022989"/>
    </source>
</evidence>
<evidence type="ECO:0000256" key="2">
    <source>
        <dbReference type="ARBA" id="ARBA00022692"/>
    </source>
</evidence>